<protein>
    <submittedName>
        <fullName evidence="1">Uncharacterized protein</fullName>
    </submittedName>
</protein>
<name>A0ACB7X2I0_9ERIC</name>
<reference evidence="1 2" key="1">
    <citation type="journal article" date="2021" name="Hortic Res">
        <title>High-quality reference genome and annotation aids understanding of berry development for evergreen blueberry (Vaccinium darrowii).</title>
        <authorList>
            <person name="Yu J."/>
            <person name="Hulse-Kemp A.M."/>
            <person name="Babiker E."/>
            <person name="Staton M."/>
        </authorList>
    </citation>
    <scope>NUCLEOTIDE SEQUENCE [LARGE SCALE GENOMIC DNA]</scope>
    <source>
        <strain evidence="2">cv. NJ 8807/NJ 8810</strain>
        <tissue evidence="1">Young leaf</tissue>
    </source>
</reference>
<gene>
    <name evidence="1" type="ORF">Vadar_019679</name>
</gene>
<dbReference type="EMBL" id="CM037152">
    <property type="protein sequence ID" value="KAH7834779.1"/>
    <property type="molecule type" value="Genomic_DNA"/>
</dbReference>
<proteinExistence type="predicted"/>
<evidence type="ECO:0000313" key="1">
    <source>
        <dbReference type="EMBL" id="KAH7834779.1"/>
    </source>
</evidence>
<sequence length="275" mass="30931">MDLDSRINGENQKEEQEQEEEKGEEQHFHVLAVDDSLIDRKLLERLLTVSSYQVTCVDSGNKALEYLGLLDNNKDKNDSSNFTTSSSCTSSSNQSAQQQVQGSKVNLIITDYSMPGMNGYDLLKKVKGSSRKDIPVVVMSSENVPSRINMCLEGGAEEFLLKPVQLSDLSKLQSHLSKPTAHSRQNLNDNLIENHDDDEDDNKNNNKSSGDEFYQIPTDTGEEKKGTRPHFKELNTTLMQSRSQDTASNQLFPKSPPNSSKQTFPYHLFHPDIIF</sequence>
<evidence type="ECO:0000313" key="2">
    <source>
        <dbReference type="Proteomes" id="UP000828048"/>
    </source>
</evidence>
<comment type="caution">
    <text evidence="1">The sequence shown here is derived from an EMBL/GenBank/DDBJ whole genome shotgun (WGS) entry which is preliminary data.</text>
</comment>
<accession>A0ACB7X2I0</accession>
<organism evidence="1 2">
    <name type="scientific">Vaccinium darrowii</name>
    <dbReference type="NCBI Taxonomy" id="229202"/>
    <lineage>
        <taxon>Eukaryota</taxon>
        <taxon>Viridiplantae</taxon>
        <taxon>Streptophyta</taxon>
        <taxon>Embryophyta</taxon>
        <taxon>Tracheophyta</taxon>
        <taxon>Spermatophyta</taxon>
        <taxon>Magnoliopsida</taxon>
        <taxon>eudicotyledons</taxon>
        <taxon>Gunneridae</taxon>
        <taxon>Pentapetalae</taxon>
        <taxon>asterids</taxon>
        <taxon>Ericales</taxon>
        <taxon>Ericaceae</taxon>
        <taxon>Vaccinioideae</taxon>
        <taxon>Vaccinieae</taxon>
        <taxon>Vaccinium</taxon>
    </lineage>
</organism>
<keyword evidence="2" id="KW-1185">Reference proteome</keyword>
<dbReference type="Proteomes" id="UP000828048">
    <property type="component" value="Chromosome 2"/>
</dbReference>